<sequence length="74" mass="8307">MVECADSRHATLCDADSRGFIVVAFCSAILHHWMCKIPTEVATLTLKQEKKALMQQLLTGKRRVKVDENEAAFT</sequence>
<accession>A0A9Q6LMW2</accession>
<gene>
    <name evidence="1" type="ORF">Psal009_02895</name>
</gene>
<proteinExistence type="predicted"/>
<evidence type="ECO:0000313" key="1">
    <source>
        <dbReference type="EMBL" id="QGO06959.1"/>
    </source>
</evidence>
<organism evidence="1 2">
    <name type="scientific">Piscirickettsia salmonis</name>
    <dbReference type="NCBI Taxonomy" id="1238"/>
    <lineage>
        <taxon>Bacteria</taxon>
        <taxon>Pseudomonadati</taxon>
        <taxon>Pseudomonadota</taxon>
        <taxon>Gammaproteobacteria</taxon>
        <taxon>Thiotrichales</taxon>
        <taxon>Piscirickettsiaceae</taxon>
        <taxon>Piscirickettsia</taxon>
    </lineage>
</organism>
<dbReference type="AlphaFoldDB" id="A0A9Q6LMW2"/>
<evidence type="ECO:0000313" key="2">
    <source>
        <dbReference type="Proteomes" id="UP000422232"/>
    </source>
</evidence>
<dbReference type="EMBL" id="CP038908">
    <property type="protein sequence ID" value="QGO06959.1"/>
    <property type="molecule type" value="Genomic_DNA"/>
</dbReference>
<protein>
    <submittedName>
        <fullName evidence="1">Uncharacterized protein</fullName>
    </submittedName>
</protein>
<reference evidence="1 2" key="1">
    <citation type="submission" date="2019-04" db="EMBL/GenBank/DDBJ databases">
        <title>Complete genome sequencing of Piscirickettsia salmonis strain Psal-009.</title>
        <authorList>
            <person name="Schober I."/>
            <person name="Bunk B."/>
            <person name="Sproer C."/>
            <person name="Carril G.P."/>
            <person name="Riedel T."/>
            <person name="Flores-Herrera P.A."/>
            <person name="Nourdin-Galindo G."/>
            <person name="Marshall S.H."/>
            <person name="Overmann J."/>
        </authorList>
    </citation>
    <scope>NUCLEOTIDE SEQUENCE [LARGE SCALE GENOMIC DNA]</scope>
    <source>
        <strain evidence="1 2">Psal-009</strain>
    </source>
</reference>
<dbReference type="Proteomes" id="UP000422232">
    <property type="component" value="Chromosome"/>
</dbReference>
<keyword evidence="2" id="KW-1185">Reference proteome</keyword>
<name>A0A9Q6LMW2_PISSA</name>